<organism evidence="3 4">
    <name type="scientific">Colwellia maritima</name>
    <dbReference type="NCBI Taxonomy" id="2912588"/>
    <lineage>
        <taxon>Bacteria</taxon>
        <taxon>Pseudomonadati</taxon>
        <taxon>Pseudomonadota</taxon>
        <taxon>Gammaproteobacteria</taxon>
        <taxon>Alteromonadales</taxon>
        <taxon>Colwelliaceae</taxon>
        <taxon>Colwellia</taxon>
    </lineage>
</organism>
<keyword evidence="1" id="KW-0547">Nucleotide-binding</keyword>
<keyword evidence="2" id="KW-0067">ATP-binding</keyword>
<evidence type="ECO:0000313" key="4">
    <source>
        <dbReference type="Proteomes" id="UP001139646"/>
    </source>
</evidence>
<dbReference type="PANTHER" id="PTHR12169:SF6">
    <property type="entry name" value="AFG1-LIKE ATPASE"/>
    <property type="match status" value="1"/>
</dbReference>
<accession>A0ABS9X5E9</accession>
<dbReference type="Proteomes" id="UP001139646">
    <property type="component" value="Unassembled WGS sequence"/>
</dbReference>
<feature type="non-terminal residue" evidence="3">
    <location>
        <position position="1"/>
    </location>
</feature>
<comment type="caution">
    <text evidence="3">The sequence shown here is derived from an EMBL/GenBank/DDBJ whole genome shotgun (WGS) entry which is preliminary data.</text>
</comment>
<keyword evidence="3" id="KW-0131">Cell cycle</keyword>
<protein>
    <submittedName>
        <fullName evidence="3">Cell division protein ZapE</fullName>
    </submittedName>
</protein>
<reference evidence="3" key="1">
    <citation type="submission" date="2022-01" db="EMBL/GenBank/DDBJ databases">
        <title>Colwellia maritima, isolated from seawater.</title>
        <authorList>
            <person name="Kristyanto S."/>
            <person name="Jung J."/>
            <person name="Jeon C.O."/>
        </authorList>
    </citation>
    <scope>NUCLEOTIDE SEQUENCE</scope>
    <source>
        <strain evidence="3">MSW7</strain>
    </source>
</reference>
<dbReference type="EMBL" id="JAKKSL010000004">
    <property type="protein sequence ID" value="MCI2285012.1"/>
    <property type="molecule type" value="Genomic_DNA"/>
</dbReference>
<dbReference type="RefSeq" id="WP_242287624.1">
    <property type="nucleotide sequence ID" value="NZ_JAKKSL010000004.1"/>
</dbReference>
<dbReference type="Pfam" id="PF03969">
    <property type="entry name" value="AFG1_ATPase"/>
    <property type="match status" value="1"/>
</dbReference>
<proteinExistence type="predicted"/>
<dbReference type="GO" id="GO:0051301">
    <property type="term" value="P:cell division"/>
    <property type="evidence" value="ECO:0007669"/>
    <property type="project" value="UniProtKB-KW"/>
</dbReference>
<evidence type="ECO:0000256" key="1">
    <source>
        <dbReference type="ARBA" id="ARBA00022741"/>
    </source>
</evidence>
<gene>
    <name evidence="3" type="primary">zapE</name>
    <name evidence="3" type="ORF">L3081_18485</name>
</gene>
<dbReference type="InterPro" id="IPR005654">
    <property type="entry name" value="ATPase_AFG1-like"/>
</dbReference>
<evidence type="ECO:0000313" key="3">
    <source>
        <dbReference type="EMBL" id="MCI2285012.1"/>
    </source>
</evidence>
<keyword evidence="4" id="KW-1185">Reference proteome</keyword>
<evidence type="ECO:0000256" key="2">
    <source>
        <dbReference type="ARBA" id="ARBA00022840"/>
    </source>
</evidence>
<dbReference type="PANTHER" id="PTHR12169">
    <property type="entry name" value="ATPASE N2B"/>
    <property type="match status" value="1"/>
</dbReference>
<sequence length="99" mass="11376">ADEFDTVLISNVPQFAGDLIPAVFSGIEDCYQRSGVLMGELRHLDDEARRFIALVDEFYDSKVQLIISADVDITQLYQGTQLSFEFQRCQSRLFEMQNF</sequence>
<keyword evidence="3" id="KW-0132">Cell division</keyword>
<name>A0ABS9X5E9_9GAMM</name>